<accession>A0A1F5FX54</accession>
<feature type="non-terminal residue" evidence="1">
    <location>
        <position position="96"/>
    </location>
</feature>
<comment type="caution">
    <text evidence="1">The sequence shown here is derived from an EMBL/GenBank/DDBJ whole genome shotgun (WGS) entry which is preliminary data.</text>
</comment>
<reference evidence="1 2" key="1">
    <citation type="journal article" date="2016" name="Nat. Commun.">
        <title>Thousands of microbial genomes shed light on interconnected biogeochemical processes in an aquifer system.</title>
        <authorList>
            <person name="Anantharaman K."/>
            <person name="Brown C.T."/>
            <person name="Hug L.A."/>
            <person name="Sharon I."/>
            <person name="Castelle C.J."/>
            <person name="Probst A.J."/>
            <person name="Thomas B.C."/>
            <person name="Singh A."/>
            <person name="Wilkins M.J."/>
            <person name="Karaoz U."/>
            <person name="Brodie E.L."/>
            <person name="Williams K.H."/>
            <person name="Hubbard S.S."/>
            <person name="Banfield J.F."/>
        </authorList>
    </citation>
    <scope>NUCLEOTIDE SEQUENCE [LARGE SCALE GENOMIC DNA]</scope>
</reference>
<evidence type="ECO:0000313" key="2">
    <source>
        <dbReference type="Proteomes" id="UP000179237"/>
    </source>
</evidence>
<dbReference type="Gene3D" id="1.20.1440.60">
    <property type="entry name" value="23S rRNA-intervening sequence"/>
    <property type="match status" value="1"/>
</dbReference>
<evidence type="ECO:0000313" key="1">
    <source>
        <dbReference type="EMBL" id="OGD84182.1"/>
    </source>
</evidence>
<dbReference type="Pfam" id="PF05635">
    <property type="entry name" value="23S_rRNA_IVP"/>
    <property type="match status" value="1"/>
</dbReference>
<name>A0A1F5FX54_9BACT</name>
<dbReference type="PANTHER" id="PTHR38471">
    <property type="entry name" value="FOUR HELIX BUNDLE PROTEIN"/>
    <property type="match status" value="1"/>
</dbReference>
<dbReference type="EMBL" id="MFAQ01000001">
    <property type="protein sequence ID" value="OGD84182.1"/>
    <property type="molecule type" value="Genomic_DNA"/>
</dbReference>
<protein>
    <submittedName>
        <fullName evidence="1">Four helix bundle protein</fullName>
    </submittedName>
</protein>
<dbReference type="NCBIfam" id="TIGR02436">
    <property type="entry name" value="four helix bundle protein"/>
    <property type="match status" value="1"/>
</dbReference>
<dbReference type="PANTHER" id="PTHR38471:SF2">
    <property type="entry name" value="FOUR HELIX BUNDLE PROTEIN"/>
    <property type="match status" value="1"/>
</dbReference>
<proteinExistence type="predicted"/>
<dbReference type="InterPro" id="IPR036583">
    <property type="entry name" value="23S_rRNA_IVS_sf"/>
</dbReference>
<dbReference type="InterPro" id="IPR012657">
    <property type="entry name" value="23S_rRNA-intervening_sequence"/>
</dbReference>
<dbReference type="AlphaFoldDB" id="A0A1F5FX54"/>
<dbReference type="SUPFAM" id="SSF158446">
    <property type="entry name" value="IVS-encoded protein-like"/>
    <property type="match status" value="1"/>
</dbReference>
<dbReference type="CDD" id="cd16377">
    <property type="entry name" value="23S_rRNA_IVP_like"/>
    <property type="match status" value="1"/>
</dbReference>
<gene>
    <name evidence="1" type="ORF">A2572_03475</name>
</gene>
<organism evidence="1 2">
    <name type="scientific">Candidatus Collierbacteria bacterium RIFOXYD1_FULL_40_9</name>
    <dbReference type="NCBI Taxonomy" id="1817731"/>
    <lineage>
        <taxon>Bacteria</taxon>
        <taxon>Candidatus Collieribacteriota</taxon>
    </lineage>
</organism>
<dbReference type="Proteomes" id="UP000179237">
    <property type="component" value="Unassembled WGS sequence"/>
</dbReference>
<sequence>MEIDITKKIKNFIDLNAWRSGHVLVLEIYKITQKFPTIEKFGLSDQIRRTTVSITSNISEGFSRQTKKDKLNFYHISLGSLSEVQNQIIIARDLKY</sequence>